<feature type="domain" description="B box-type" evidence="3">
    <location>
        <begin position="82"/>
        <end position="121"/>
    </location>
</feature>
<dbReference type="EMBL" id="JAIWYP010000001">
    <property type="protein sequence ID" value="KAH3876240.1"/>
    <property type="molecule type" value="Genomic_DNA"/>
</dbReference>
<gene>
    <name evidence="4" type="ORF">DPMN_000077</name>
</gene>
<evidence type="ECO:0000256" key="1">
    <source>
        <dbReference type="PROSITE-ProRule" id="PRU00024"/>
    </source>
</evidence>
<reference evidence="4" key="2">
    <citation type="submission" date="2020-11" db="EMBL/GenBank/DDBJ databases">
        <authorList>
            <person name="McCartney M.A."/>
            <person name="Auch B."/>
            <person name="Kono T."/>
            <person name="Mallez S."/>
            <person name="Becker A."/>
            <person name="Gohl D.M."/>
            <person name="Silverstein K.A.T."/>
            <person name="Koren S."/>
            <person name="Bechman K.B."/>
            <person name="Herman A."/>
            <person name="Abrahante J.E."/>
            <person name="Garbe J."/>
        </authorList>
    </citation>
    <scope>NUCLEOTIDE SEQUENCE</scope>
    <source>
        <strain evidence="4">Duluth1</strain>
        <tissue evidence="4">Whole animal</tissue>
    </source>
</reference>
<dbReference type="SUPFAM" id="SSF57845">
    <property type="entry name" value="B-box zinc-binding domain"/>
    <property type="match status" value="1"/>
</dbReference>
<keyword evidence="1" id="KW-0863">Zinc-finger</keyword>
<dbReference type="Pfam" id="PF00643">
    <property type="entry name" value="zf-B_box"/>
    <property type="match status" value="1"/>
</dbReference>
<dbReference type="GO" id="GO:0008270">
    <property type="term" value="F:zinc ion binding"/>
    <property type="evidence" value="ECO:0007669"/>
    <property type="project" value="UniProtKB-KW"/>
</dbReference>
<dbReference type="AlphaFoldDB" id="A0A9D4RRP8"/>
<sequence>MATPLGSVHKSSDLVKDFCCGACKSRSIEEIAEIYCETCLKCFCGKCIYLHGQLYADHITYGTEDMNKWPVTKKMEDFLFKCENHKDKKLKMFCKDHSQPCCTNCAFLNHRLCKEVSLISESVKTNPSDLHELSNKIETILKELKNLQNTRQSSFQSVEGSYSKRLQEVRDVRQKLNSALDELEKATLKELDDLRTSLQAALKTDVDNCNKLMDDLELLSEAVKELADKSIGEMAFIASRKCLDKIQESQVYLKKLL</sequence>
<keyword evidence="2" id="KW-0175">Coiled coil</keyword>
<dbReference type="PROSITE" id="PS50119">
    <property type="entry name" value="ZF_BBOX"/>
    <property type="match status" value="1"/>
</dbReference>
<name>A0A9D4RRP8_DREPO</name>
<keyword evidence="1" id="KW-0862">Zinc</keyword>
<organism evidence="4 5">
    <name type="scientific">Dreissena polymorpha</name>
    <name type="common">Zebra mussel</name>
    <name type="synonym">Mytilus polymorpha</name>
    <dbReference type="NCBI Taxonomy" id="45954"/>
    <lineage>
        <taxon>Eukaryota</taxon>
        <taxon>Metazoa</taxon>
        <taxon>Spiralia</taxon>
        <taxon>Lophotrochozoa</taxon>
        <taxon>Mollusca</taxon>
        <taxon>Bivalvia</taxon>
        <taxon>Autobranchia</taxon>
        <taxon>Heteroconchia</taxon>
        <taxon>Euheterodonta</taxon>
        <taxon>Imparidentia</taxon>
        <taxon>Neoheterodontei</taxon>
        <taxon>Myida</taxon>
        <taxon>Dreissenoidea</taxon>
        <taxon>Dreissenidae</taxon>
        <taxon>Dreissena</taxon>
    </lineage>
</organism>
<keyword evidence="5" id="KW-1185">Reference proteome</keyword>
<reference evidence="4" key="1">
    <citation type="journal article" date="2019" name="bioRxiv">
        <title>The Genome of the Zebra Mussel, Dreissena polymorpha: A Resource for Invasive Species Research.</title>
        <authorList>
            <person name="McCartney M.A."/>
            <person name="Auch B."/>
            <person name="Kono T."/>
            <person name="Mallez S."/>
            <person name="Zhang Y."/>
            <person name="Obille A."/>
            <person name="Becker A."/>
            <person name="Abrahante J.E."/>
            <person name="Garbe J."/>
            <person name="Badalamenti J.P."/>
            <person name="Herman A."/>
            <person name="Mangelson H."/>
            <person name="Liachko I."/>
            <person name="Sullivan S."/>
            <person name="Sone E.D."/>
            <person name="Koren S."/>
            <person name="Silverstein K.A.T."/>
            <person name="Beckman K.B."/>
            <person name="Gohl D.M."/>
        </authorList>
    </citation>
    <scope>NUCLEOTIDE SEQUENCE</scope>
    <source>
        <strain evidence="4">Duluth1</strain>
        <tissue evidence="4">Whole animal</tissue>
    </source>
</reference>
<evidence type="ECO:0000313" key="4">
    <source>
        <dbReference type="EMBL" id="KAH3876240.1"/>
    </source>
</evidence>
<accession>A0A9D4RRP8</accession>
<dbReference type="SUPFAM" id="SSF58113">
    <property type="entry name" value="Apolipoprotein A-I"/>
    <property type="match status" value="1"/>
</dbReference>
<comment type="caution">
    <text evidence="4">The sequence shown here is derived from an EMBL/GenBank/DDBJ whole genome shotgun (WGS) entry which is preliminary data.</text>
</comment>
<feature type="coiled-coil region" evidence="2">
    <location>
        <begin position="130"/>
        <end position="229"/>
    </location>
</feature>
<dbReference type="CDD" id="cd19756">
    <property type="entry name" value="Bbox2"/>
    <property type="match status" value="1"/>
</dbReference>
<dbReference type="Proteomes" id="UP000828390">
    <property type="component" value="Unassembled WGS sequence"/>
</dbReference>
<dbReference type="InterPro" id="IPR047153">
    <property type="entry name" value="TRIM45/56/19-like"/>
</dbReference>
<evidence type="ECO:0000313" key="5">
    <source>
        <dbReference type="Proteomes" id="UP000828390"/>
    </source>
</evidence>
<dbReference type="PANTHER" id="PTHR25462:SF296">
    <property type="entry name" value="MEIOTIC P26, ISOFORM F"/>
    <property type="match status" value="1"/>
</dbReference>
<keyword evidence="1" id="KW-0479">Metal-binding</keyword>
<evidence type="ECO:0000259" key="3">
    <source>
        <dbReference type="PROSITE" id="PS50119"/>
    </source>
</evidence>
<dbReference type="InterPro" id="IPR000315">
    <property type="entry name" value="Znf_B-box"/>
</dbReference>
<protein>
    <recommendedName>
        <fullName evidence="3">B box-type domain-containing protein</fullName>
    </recommendedName>
</protein>
<proteinExistence type="predicted"/>
<dbReference type="PANTHER" id="PTHR25462">
    <property type="entry name" value="BONUS, ISOFORM C-RELATED"/>
    <property type="match status" value="1"/>
</dbReference>
<evidence type="ECO:0000256" key="2">
    <source>
        <dbReference type="SAM" id="Coils"/>
    </source>
</evidence>
<dbReference type="Gene3D" id="3.30.160.60">
    <property type="entry name" value="Classic Zinc Finger"/>
    <property type="match status" value="1"/>
</dbReference>